<keyword evidence="1" id="KW-0472">Membrane</keyword>
<dbReference type="AlphaFoldDB" id="A0A4S4ASR7"/>
<keyword evidence="4" id="KW-1185">Reference proteome</keyword>
<feature type="transmembrane region" description="Helical" evidence="1">
    <location>
        <begin position="48"/>
        <end position="71"/>
    </location>
</feature>
<dbReference type="CDD" id="cd06259">
    <property type="entry name" value="YdcF-like"/>
    <property type="match status" value="1"/>
</dbReference>
<keyword evidence="1" id="KW-1133">Transmembrane helix</keyword>
<feature type="transmembrane region" description="Helical" evidence="1">
    <location>
        <begin position="15"/>
        <end position="36"/>
    </location>
</feature>
<accession>A0A4S4ASR7</accession>
<reference evidence="3 4" key="1">
    <citation type="submission" date="2019-04" db="EMBL/GenBank/DDBJ databases">
        <title>Azoarcus nasutitermitis sp. nov. isolated from termite nest.</title>
        <authorList>
            <person name="Lin S.-Y."/>
            <person name="Hameed A."/>
            <person name="Hsu Y.-H."/>
            <person name="Young C.-C."/>
        </authorList>
    </citation>
    <scope>NUCLEOTIDE SEQUENCE [LARGE SCALE GENOMIC DNA]</scope>
    <source>
        <strain evidence="3 4">CC-YHH838</strain>
    </source>
</reference>
<organism evidence="3 4">
    <name type="scientific">Pseudothauera nasutitermitis</name>
    <dbReference type="NCBI Taxonomy" id="2565930"/>
    <lineage>
        <taxon>Bacteria</taxon>
        <taxon>Pseudomonadati</taxon>
        <taxon>Pseudomonadota</taxon>
        <taxon>Betaproteobacteria</taxon>
        <taxon>Rhodocyclales</taxon>
        <taxon>Zoogloeaceae</taxon>
        <taxon>Pseudothauera</taxon>
    </lineage>
</organism>
<dbReference type="OrthoDB" id="9809813at2"/>
<evidence type="ECO:0000256" key="1">
    <source>
        <dbReference type="SAM" id="Phobius"/>
    </source>
</evidence>
<evidence type="ECO:0000313" key="4">
    <source>
        <dbReference type="Proteomes" id="UP000308430"/>
    </source>
</evidence>
<comment type="caution">
    <text evidence="3">The sequence shown here is derived from an EMBL/GenBank/DDBJ whole genome shotgun (WGS) entry which is preliminary data.</text>
</comment>
<feature type="domain" description="DUF218" evidence="2">
    <location>
        <begin position="86"/>
        <end position="249"/>
    </location>
</feature>
<protein>
    <submittedName>
        <fullName evidence="3">YdcF family protein</fullName>
    </submittedName>
</protein>
<proteinExistence type="predicted"/>
<gene>
    <name evidence="3" type="ORF">E6C76_16860</name>
</gene>
<evidence type="ECO:0000259" key="2">
    <source>
        <dbReference type="Pfam" id="PF02698"/>
    </source>
</evidence>
<dbReference type="InterPro" id="IPR051599">
    <property type="entry name" value="Cell_Envelope_Assoc"/>
</dbReference>
<dbReference type="InterPro" id="IPR003848">
    <property type="entry name" value="DUF218"/>
</dbReference>
<dbReference type="PANTHER" id="PTHR30336:SF4">
    <property type="entry name" value="ENVELOPE BIOGENESIS FACTOR ELYC"/>
    <property type="match status" value="1"/>
</dbReference>
<dbReference type="Pfam" id="PF02698">
    <property type="entry name" value="DUF218"/>
    <property type="match status" value="1"/>
</dbReference>
<dbReference type="GO" id="GO:0043164">
    <property type="term" value="P:Gram-negative-bacterium-type cell wall biogenesis"/>
    <property type="evidence" value="ECO:0007669"/>
    <property type="project" value="TreeGrafter"/>
</dbReference>
<sequence length="257" mass="27143">MSLDFALLLFWSKKLLATLLLPPIGPLLLIAAGLLLTARRPRAGRVLAWSGLAIAVLLTLPAGSALLLGGLEARAPIGAAELERAEAIVVLGGGRRDNAPDFGGETINRLTLERVRYGARLARQSGLPVLVSGGAPGGGIPEATLMRQALEEEFGVPVRWAERASLDTRQNAQFSAVLLHAAGVRRIALVTHAAHLPRARAEFEAAGLEVIDAPTAWLGFPGGTPRALDLLPGAGAAYASWMATHEWLGRLAYRLSR</sequence>
<dbReference type="EMBL" id="SSOC01000006">
    <property type="protein sequence ID" value="THF62935.1"/>
    <property type="molecule type" value="Genomic_DNA"/>
</dbReference>
<keyword evidence="1" id="KW-0812">Transmembrane</keyword>
<dbReference type="Gene3D" id="3.40.50.620">
    <property type="entry name" value="HUPs"/>
    <property type="match status" value="1"/>
</dbReference>
<dbReference type="GO" id="GO:0005886">
    <property type="term" value="C:plasma membrane"/>
    <property type="evidence" value="ECO:0007669"/>
    <property type="project" value="TreeGrafter"/>
</dbReference>
<dbReference type="RefSeq" id="WP_136349416.1">
    <property type="nucleotide sequence ID" value="NZ_SSOC01000006.1"/>
</dbReference>
<dbReference type="PANTHER" id="PTHR30336">
    <property type="entry name" value="INNER MEMBRANE PROTEIN, PROBABLE PERMEASE"/>
    <property type="match status" value="1"/>
</dbReference>
<dbReference type="InterPro" id="IPR014729">
    <property type="entry name" value="Rossmann-like_a/b/a_fold"/>
</dbReference>
<dbReference type="Proteomes" id="UP000308430">
    <property type="component" value="Unassembled WGS sequence"/>
</dbReference>
<dbReference type="GO" id="GO:0000270">
    <property type="term" value="P:peptidoglycan metabolic process"/>
    <property type="evidence" value="ECO:0007669"/>
    <property type="project" value="TreeGrafter"/>
</dbReference>
<name>A0A4S4ASR7_9RHOO</name>
<evidence type="ECO:0000313" key="3">
    <source>
        <dbReference type="EMBL" id="THF62935.1"/>
    </source>
</evidence>